<evidence type="ECO:0000256" key="5">
    <source>
        <dbReference type="ARBA" id="ARBA00022741"/>
    </source>
</evidence>
<keyword evidence="10 15" id="KW-0505">Motor protein</keyword>
<evidence type="ECO:0000256" key="17">
    <source>
        <dbReference type="SAM" id="Coils"/>
    </source>
</evidence>
<reference evidence="20" key="2">
    <citation type="submission" date="2025-08" db="UniProtKB">
        <authorList>
            <consortium name="Ensembl"/>
        </authorList>
    </citation>
    <scope>IDENTIFICATION</scope>
</reference>
<accession>H3AQV5</accession>
<dbReference type="EMBL" id="AFYH01028437">
    <property type="status" value="NOT_ANNOTATED_CDS"/>
    <property type="molecule type" value="Genomic_DNA"/>
</dbReference>
<feature type="region of interest" description="Disordered" evidence="18">
    <location>
        <begin position="499"/>
        <end position="570"/>
    </location>
</feature>
<evidence type="ECO:0000256" key="18">
    <source>
        <dbReference type="SAM" id="MobiDB-lite"/>
    </source>
</evidence>
<dbReference type="EMBL" id="AFYH01028438">
    <property type="status" value="NOT_ANNOTATED_CDS"/>
    <property type="molecule type" value="Genomic_DNA"/>
</dbReference>
<dbReference type="InterPro" id="IPR036961">
    <property type="entry name" value="Kinesin_motor_dom_sf"/>
</dbReference>
<dbReference type="EMBL" id="AFYH01028435">
    <property type="status" value="NOT_ANNOTATED_CDS"/>
    <property type="molecule type" value="Genomic_DNA"/>
</dbReference>
<evidence type="ECO:0000256" key="1">
    <source>
        <dbReference type="ARBA" id="ARBA00004611"/>
    </source>
</evidence>
<sequence length="771" mass="87604">MSAGSNKIRVYVRTRPTPNFSHDVLKFLPDVKTINVDIKKDIRKGVVNNQPSNWSFKADGILHNATQEAVHDTISRKIISRAMEGYNGTIMCYGQTGAGKTFTMTGATESYKHRGIIPRALQQVFREIQERVNQAITVQISYLEIYNENLYDLLSTMPDCLTSESQMTIVDDPPGVNIKGLSVHLIHNEEEAFNLLFEGETNRIIAAHALNKNSSRSHCIFTIYLESHSRILSNAMYVTSKVNLVDLAGSERLGKTWSEGKILNEATYINKSLSFLEQTILALADRNRQHVPFRQSKLTYALKDSLGGNCTTILVANIFGEVAHIEETLSTLRFASRMRAVATKPVINEHCDPVRMVQKLELEIHLLKQELAMHDILVNRCQITYEPLSDSQIGEINSQVHQFLEGTLDEIEIINIRQLREVFSQFKLVLKTKQKKLYESLFTSDLVIIKREAGLVEIEGQAVGEVDGHGFGIEVAPFSSKPTRVVSYKSIVFSPLFSPSPKKESPGTPSPGKELDSRSLSRMQPLVTSGKDLDGKDTMQREQDVLSTDLNCPDSAGKEEHSRPSSPPNKAVAFEEFKIERGCEISRILQENKSILSEKKRTVKELSLRINNVKQEIDVAKQELEGKRQEREEQGEYMNDGEVVIDEEEFELIVKLKDLKSRYRSDYDTLRDLKSEILYCQQLVEQCRYRLLTEFEIWYNESFLIPEDIQANLKGGGSLRPGLIPVNRVLALEEDDHERFECLQQELLMENPDSVSFYNAKMKIEQRVSYT</sequence>
<comment type="similarity">
    <text evidence="15 16">Belongs to the TRAFAC class myosin-kinesin ATPase superfamily. Kinesin family.</text>
</comment>
<evidence type="ECO:0000256" key="10">
    <source>
        <dbReference type="ARBA" id="ARBA00023175"/>
    </source>
</evidence>
<dbReference type="STRING" id="7897.ENSLACP00000012026"/>
<dbReference type="GO" id="GO:0005524">
    <property type="term" value="F:ATP binding"/>
    <property type="evidence" value="ECO:0007669"/>
    <property type="project" value="UniProtKB-UniRule"/>
</dbReference>
<keyword evidence="8 17" id="KW-0175">Coiled coil</keyword>
<dbReference type="SMART" id="SM00129">
    <property type="entry name" value="KISc"/>
    <property type="match status" value="1"/>
</dbReference>
<keyword evidence="12" id="KW-0966">Cell projection</keyword>
<dbReference type="PROSITE" id="PS50067">
    <property type="entry name" value="KINESIN_MOTOR_2"/>
    <property type="match status" value="1"/>
</dbReference>
<dbReference type="EMBL" id="AFYH01028434">
    <property type="status" value="NOT_ANNOTATED_CDS"/>
    <property type="molecule type" value="Genomic_DNA"/>
</dbReference>
<reference evidence="21" key="1">
    <citation type="submission" date="2011-08" db="EMBL/GenBank/DDBJ databases">
        <title>The draft genome of Latimeria chalumnae.</title>
        <authorList>
            <person name="Di Palma F."/>
            <person name="Alfoldi J."/>
            <person name="Johnson J."/>
            <person name="Berlin A."/>
            <person name="Gnerre S."/>
            <person name="Jaffe D."/>
            <person name="MacCallum I."/>
            <person name="Young S."/>
            <person name="Walker B.J."/>
            <person name="Lander E."/>
            <person name="Lindblad-Toh K."/>
        </authorList>
    </citation>
    <scope>NUCLEOTIDE SEQUENCE [LARGE SCALE GENOMIC DNA]</scope>
    <source>
        <strain evidence="21">Wild caught</strain>
    </source>
</reference>
<keyword evidence="3" id="KW-0597">Phosphoprotein</keyword>
<keyword evidence="4 16" id="KW-0493">Microtubule</keyword>
<comment type="function">
    <text evidence="13">Essential for normal male fertility and for progressive motility of spermatozoa.</text>
</comment>
<evidence type="ECO:0000256" key="7">
    <source>
        <dbReference type="ARBA" id="ARBA00022846"/>
    </source>
</evidence>
<dbReference type="Proteomes" id="UP000008672">
    <property type="component" value="Unassembled WGS sequence"/>
</dbReference>
<evidence type="ECO:0000313" key="20">
    <source>
        <dbReference type="Ensembl" id="ENSLACP00000012026.1"/>
    </source>
</evidence>
<dbReference type="EMBL" id="AFYH01028430">
    <property type="status" value="NOT_ANNOTATED_CDS"/>
    <property type="molecule type" value="Genomic_DNA"/>
</dbReference>
<dbReference type="EMBL" id="AFYH01028432">
    <property type="status" value="NOT_ANNOTATED_CDS"/>
    <property type="molecule type" value="Genomic_DNA"/>
</dbReference>
<dbReference type="HOGENOM" id="CLU_001485_16_2_1"/>
<dbReference type="InterPro" id="IPR027640">
    <property type="entry name" value="Kinesin-like_fam"/>
</dbReference>
<evidence type="ECO:0000259" key="19">
    <source>
        <dbReference type="PROSITE" id="PS50067"/>
    </source>
</evidence>
<organism evidence="20 21">
    <name type="scientific">Latimeria chalumnae</name>
    <name type="common">Coelacanth</name>
    <dbReference type="NCBI Taxonomy" id="7897"/>
    <lineage>
        <taxon>Eukaryota</taxon>
        <taxon>Metazoa</taxon>
        <taxon>Chordata</taxon>
        <taxon>Craniata</taxon>
        <taxon>Vertebrata</taxon>
        <taxon>Euteleostomi</taxon>
        <taxon>Coelacanthiformes</taxon>
        <taxon>Coelacanthidae</taxon>
        <taxon>Latimeria</taxon>
    </lineage>
</organism>
<feature type="binding site" evidence="15">
    <location>
        <begin position="94"/>
        <end position="101"/>
    </location>
    <ligand>
        <name>ATP</name>
        <dbReference type="ChEBI" id="CHEBI:30616"/>
    </ligand>
</feature>
<dbReference type="EMBL" id="AFYH01028431">
    <property type="status" value="NOT_ANNOTATED_CDS"/>
    <property type="molecule type" value="Genomic_DNA"/>
</dbReference>
<evidence type="ECO:0000256" key="12">
    <source>
        <dbReference type="ARBA" id="ARBA00023273"/>
    </source>
</evidence>
<dbReference type="InterPro" id="IPR027417">
    <property type="entry name" value="P-loop_NTPase"/>
</dbReference>
<dbReference type="OMA" id="LMFACIW"/>
<dbReference type="Pfam" id="PF23735">
    <property type="entry name" value="KIF9"/>
    <property type="match status" value="1"/>
</dbReference>
<evidence type="ECO:0000256" key="4">
    <source>
        <dbReference type="ARBA" id="ARBA00022701"/>
    </source>
</evidence>
<dbReference type="FunFam" id="3.40.850.10:FF:000040">
    <property type="entry name" value="Kinesin-like protein"/>
    <property type="match status" value="1"/>
</dbReference>
<dbReference type="PRINTS" id="PR00380">
    <property type="entry name" value="KINESINHEAVY"/>
</dbReference>
<evidence type="ECO:0000256" key="16">
    <source>
        <dbReference type="RuleBase" id="RU000394"/>
    </source>
</evidence>
<dbReference type="GO" id="GO:0008017">
    <property type="term" value="F:microtubule binding"/>
    <property type="evidence" value="ECO:0007669"/>
    <property type="project" value="InterPro"/>
</dbReference>
<dbReference type="InterPro" id="IPR001752">
    <property type="entry name" value="Kinesin_motor_dom"/>
</dbReference>
<dbReference type="eggNOG" id="KOG4280">
    <property type="taxonomic scope" value="Eukaryota"/>
</dbReference>
<comment type="subcellular location">
    <subcellularLocation>
        <location evidence="1">Cytoplasm</location>
        <location evidence="1">Cytoskeleton</location>
        <location evidence="1">Flagellum axoneme</location>
    </subcellularLocation>
</comment>
<proteinExistence type="inferred from homology"/>
<keyword evidence="11" id="KW-0206">Cytoskeleton</keyword>
<name>H3AQV5_LATCH</name>
<dbReference type="SUPFAM" id="SSF52540">
    <property type="entry name" value="P-loop containing nucleoside triphosphate hydrolases"/>
    <property type="match status" value="1"/>
</dbReference>
<evidence type="ECO:0000256" key="3">
    <source>
        <dbReference type="ARBA" id="ARBA00022553"/>
    </source>
</evidence>
<gene>
    <name evidence="20" type="primary">KIF9</name>
</gene>
<keyword evidence="9" id="KW-0969">Cilium</keyword>
<keyword evidence="21" id="KW-1185">Reference proteome</keyword>
<feature type="coiled-coil region" evidence="17">
    <location>
        <begin position="596"/>
        <end position="634"/>
    </location>
</feature>
<dbReference type="PROSITE" id="PS00411">
    <property type="entry name" value="KINESIN_MOTOR_1"/>
    <property type="match status" value="1"/>
</dbReference>
<evidence type="ECO:0000256" key="6">
    <source>
        <dbReference type="ARBA" id="ARBA00022840"/>
    </source>
</evidence>
<comment type="subunit">
    <text evidence="14">Interacts with HYDIN.</text>
</comment>
<keyword evidence="2" id="KW-0963">Cytoplasm</keyword>
<dbReference type="PANTHER" id="PTHR47968:SF62">
    <property type="entry name" value="KINESIN FAMILY MEMBER 5A"/>
    <property type="match status" value="1"/>
</dbReference>
<dbReference type="InterPro" id="IPR056524">
    <property type="entry name" value="KIF6/9_C"/>
</dbReference>
<dbReference type="Gene3D" id="3.40.850.10">
    <property type="entry name" value="Kinesin motor domain"/>
    <property type="match status" value="1"/>
</dbReference>
<dbReference type="EMBL" id="AFYH01028433">
    <property type="status" value="NOT_ANNOTATED_CDS"/>
    <property type="molecule type" value="Genomic_DNA"/>
</dbReference>
<dbReference type="Pfam" id="PF00225">
    <property type="entry name" value="Kinesin"/>
    <property type="match status" value="1"/>
</dbReference>
<dbReference type="GO" id="GO:0005874">
    <property type="term" value="C:microtubule"/>
    <property type="evidence" value="ECO:0007669"/>
    <property type="project" value="UniProtKB-KW"/>
</dbReference>
<evidence type="ECO:0000256" key="11">
    <source>
        <dbReference type="ARBA" id="ARBA00023212"/>
    </source>
</evidence>
<evidence type="ECO:0000256" key="2">
    <source>
        <dbReference type="ARBA" id="ARBA00022490"/>
    </source>
</evidence>
<feature type="compositionally biased region" description="Basic and acidic residues" evidence="18">
    <location>
        <begin position="531"/>
        <end position="544"/>
    </location>
</feature>
<dbReference type="EMBL" id="AFYH01028436">
    <property type="status" value="NOT_ANNOTATED_CDS"/>
    <property type="molecule type" value="Genomic_DNA"/>
</dbReference>
<keyword evidence="6 15" id="KW-0067">ATP-binding</keyword>
<dbReference type="PANTHER" id="PTHR47968">
    <property type="entry name" value="CENTROMERE PROTEIN E"/>
    <property type="match status" value="1"/>
</dbReference>
<evidence type="ECO:0000256" key="13">
    <source>
        <dbReference type="ARBA" id="ARBA00059553"/>
    </source>
</evidence>
<dbReference type="InParanoid" id="H3AQV5"/>
<reference evidence="20" key="3">
    <citation type="submission" date="2025-09" db="UniProtKB">
        <authorList>
            <consortium name="Ensembl"/>
        </authorList>
    </citation>
    <scope>IDENTIFICATION</scope>
</reference>
<dbReference type="FunCoup" id="H3AQV5">
    <property type="interactions" value="98"/>
</dbReference>
<evidence type="ECO:0000256" key="15">
    <source>
        <dbReference type="PROSITE-ProRule" id="PRU00283"/>
    </source>
</evidence>
<dbReference type="GO" id="GO:0007018">
    <property type="term" value="P:microtubule-based movement"/>
    <property type="evidence" value="ECO:0007669"/>
    <property type="project" value="InterPro"/>
</dbReference>
<feature type="domain" description="Kinesin motor" evidence="19">
    <location>
        <begin position="7"/>
        <end position="341"/>
    </location>
</feature>
<keyword evidence="7" id="KW-0282">Flagellum</keyword>
<dbReference type="GO" id="GO:0003777">
    <property type="term" value="F:microtubule motor activity"/>
    <property type="evidence" value="ECO:0007669"/>
    <property type="project" value="InterPro"/>
</dbReference>
<protein>
    <recommendedName>
        <fullName evidence="16">Kinesin-like protein</fullName>
    </recommendedName>
</protein>
<evidence type="ECO:0000256" key="14">
    <source>
        <dbReference type="ARBA" id="ARBA00063408"/>
    </source>
</evidence>
<dbReference type="GeneTree" id="ENSGT00940000158533"/>
<dbReference type="AlphaFoldDB" id="H3AQV5"/>
<evidence type="ECO:0000313" key="21">
    <source>
        <dbReference type="Proteomes" id="UP000008672"/>
    </source>
</evidence>
<keyword evidence="5 15" id="KW-0547">Nucleotide-binding</keyword>
<evidence type="ECO:0000256" key="8">
    <source>
        <dbReference type="ARBA" id="ARBA00023054"/>
    </source>
</evidence>
<dbReference type="Ensembl" id="ENSLACT00000012117.1">
    <property type="protein sequence ID" value="ENSLACP00000012026.1"/>
    <property type="gene ID" value="ENSLACG00000010585.1"/>
</dbReference>
<evidence type="ECO:0000256" key="9">
    <source>
        <dbReference type="ARBA" id="ARBA00023069"/>
    </source>
</evidence>
<dbReference type="InterPro" id="IPR019821">
    <property type="entry name" value="Kinesin_motor_CS"/>
</dbReference>